<dbReference type="Proteomes" id="UP000004263">
    <property type="component" value="Unassembled WGS sequence"/>
</dbReference>
<dbReference type="RefSeq" id="WP_007016364.1">
    <property type="nucleotide sequence ID" value="NZ_CP051183.1"/>
</dbReference>
<evidence type="ECO:0000259" key="8">
    <source>
        <dbReference type="PROSITE" id="PS50059"/>
    </source>
</evidence>
<dbReference type="InterPro" id="IPR001179">
    <property type="entry name" value="PPIase_FKBP_dom"/>
</dbReference>
<dbReference type="PROSITE" id="PS51257">
    <property type="entry name" value="PROKAR_LIPOPROTEIN"/>
    <property type="match status" value="1"/>
</dbReference>
<dbReference type="FunFam" id="3.10.50.40:FF:000045">
    <property type="entry name" value="Peptidyl-prolyl cis-trans isomerase"/>
    <property type="match status" value="1"/>
</dbReference>
<comment type="caution">
    <text evidence="9">The sequence shown here is derived from an EMBL/GenBank/DDBJ whole genome shotgun (WGS) entry which is preliminary data.</text>
</comment>
<dbReference type="EMBL" id="AAQH01000013">
    <property type="protein sequence ID" value="EAT11763.1"/>
    <property type="molecule type" value="Genomic_DNA"/>
</dbReference>
<proteinExistence type="inferred from homology"/>
<dbReference type="STRING" id="207949.RED65_05234"/>
<keyword evidence="4 6" id="KW-0697">Rotamase</keyword>
<dbReference type="PROSITE" id="PS50059">
    <property type="entry name" value="FKBP_PPIASE"/>
    <property type="match status" value="1"/>
</dbReference>
<dbReference type="Pfam" id="PF00254">
    <property type="entry name" value="FKBP_C"/>
    <property type="match status" value="1"/>
</dbReference>
<dbReference type="InterPro" id="IPR036944">
    <property type="entry name" value="PPIase_FKBP_N_sf"/>
</dbReference>
<dbReference type="HOGENOM" id="CLU_013615_0_1_6"/>
<sequence length="228" mass="24547">MRKLALVTALSAAALVGCSQDKEVALESDIDKMSYGIGLSMARSVAGQPIEFNHDALVMGLKDALAEKEPKIDEATLREAFASVRESQMQKQEEASAEALQVGEDYLAENAKKEGVETTESGLQYEVLSSGEGATPAATDTVKVHYHGTLIDGTVFDSSVERDSPATFPVNRVISGWTEALQLMQEGDKWRLTVPADLAYGAQSPSPKIPANSVLIFEVELLEVQKES</sequence>
<evidence type="ECO:0000313" key="9">
    <source>
        <dbReference type="EMBL" id="EAT11763.1"/>
    </source>
</evidence>
<dbReference type="GO" id="GO:0003755">
    <property type="term" value="F:peptidyl-prolyl cis-trans isomerase activity"/>
    <property type="evidence" value="ECO:0007669"/>
    <property type="project" value="UniProtKB-UniRule"/>
</dbReference>
<evidence type="ECO:0000256" key="4">
    <source>
        <dbReference type="ARBA" id="ARBA00023110"/>
    </source>
</evidence>
<evidence type="ECO:0000256" key="7">
    <source>
        <dbReference type="RuleBase" id="RU003915"/>
    </source>
</evidence>
<evidence type="ECO:0000313" key="10">
    <source>
        <dbReference type="Proteomes" id="UP000004263"/>
    </source>
</evidence>
<dbReference type="Pfam" id="PF01346">
    <property type="entry name" value="FKBP_N"/>
    <property type="match status" value="1"/>
</dbReference>
<dbReference type="GO" id="GO:0006457">
    <property type="term" value="P:protein folding"/>
    <property type="evidence" value="ECO:0007669"/>
    <property type="project" value="InterPro"/>
</dbReference>
<feature type="domain" description="PPIase FKBP-type" evidence="8">
    <location>
        <begin position="139"/>
        <end position="225"/>
    </location>
</feature>
<evidence type="ECO:0000256" key="5">
    <source>
        <dbReference type="ARBA" id="ARBA00023235"/>
    </source>
</evidence>
<dbReference type="Gene3D" id="3.10.50.40">
    <property type="match status" value="1"/>
</dbReference>
<evidence type="ECO:0000256" key="2">
    <source>
        <dbReference type="ARBA" id="ARBA00006577"/>
    </source>
</evidence>
<dbReference type="PANTHER" id="PTHR43811">
    <property type="entry name" value="FKBP-TYPE PEPTIDYL-PROLYL CIS-TRANS ISOMERASE FKPA"/>
    <property type="match status" value="1"/>
</dbReference>
<dbReference type="PANTHER" id="PTHR43811:SF23">
    <property type="entry name" value="FKBP-TYPE 22 KDA PEPTIDYL-PROLYL CIS-TRANS ISOMERASE"/>
    <property type="match status" value="1"/>
</dbReference>
<dbReference type="Gene3D" id="1.10.287.460">
    <property type="entry name" value="Peptidyl-prolyl cis-trans isomerase, FKBP-type, N-terminal domain"/>
    <property type="match status" value="1"/>
</dbReference>
<keyword evidence="10" id="KW-1185">Reference proteome</keyword>
<dbReference type="InterPro" id="IPR046357">
    <property type="entry name" value="PPIase_dom_sf"/>
</dbReference>
<reference evidence="9 10" key="1">
    <citation type="submission" date="2006-03" db="EMBL/GenBank/DDBJ databases">
        <authorList>
            <person name="Pinhassi J."/>
            <person name="Pedros-Alio C."/>
            <person name="Ferriera S."/>
            <person name="Johnson J."/>
            <person name="Kravitz S."/>
            <person name="Halpern A."/>
            <person name="Remington K."/>
            <person name="Beeson K."/>
            <person name="Tran B."/>
            <person name="Rogers Y.-H."/>
            <person name="Friedman R."/>
            <person name="Venter J.C."/>
        </authorList>
    </citation>
    <scope>NUCLEOTIDE SEQUENCE [LARGE SCALE GENOMIC DNA]</scope>
    <source>
        <strain evidence="9 10">RED65</strain>
    </source>
</reference>
<accession>Q1N0S0</accession>
<comment type="similarity">
    <text evidence="2 7">Belongs to the FKBP-type PPIase family.</text>
</comment>
<organism evidence="9 10">
    <name type="scientific">Bermanella marisrubri</name>
    <dbReference type="NCBI Taxonomy" id="207949"/>
    <lineage>
        <taxon>Bacteria</taxon>
        <taxon>Pseudomonadati</taxon>
        <taxon>Pseudomonadota</taxon>
        <taxon>Gammaproteobacteria</taxon>
        <taxon>Oceanospirillales</taxon>
        <taxon>Oceanospirillaceae</taxon>
        <taxon>Bermanella</taxon>
    </lineage>
</organism>
<keyword evidence="5 6" id="KW-0413">Isomerase</keyword>
<dbReference type="NCBIfam" id="NF008602">
    <property type="entry name" value="PRK11570.1"/>
    <property type="match status" value="1"/>
</dbReference>
<keyword evidence="3" id="KW-0732">Signal</keyword>
<evidence type="ECO:0000256" key="3">
    <source>
        <dbReference type="ARBA" id="ARBA00022729"/>
    </source>
</evidence>
<protein>
    <recommendedName>
        <fullName evidence="7">Peptidyl-prolyl cis-trans isomerase</fullName>
        <ecNumber evidence="7">5.2.1.8</ecNumber>
    </recommendedName>
</protein>
<dbReference type="OrthoDB" id="9814548at2"/>
<evidence type="ECO:0000256" key="1">
    <source>
        <dbReference type="ARBA" id="ARBA00000971"/>
    </source>
</evidence>
<dbReference type="EC" id="5.2.1.8" evidence="7"/>
<gene>
    <name evidence="9" type="ORF">RED65_05234</name>
</gene>
<dbReference type="SUPFAM" id="SSF54534">
    <property type="entry name" value="FKBP-like"/>
    <property type="match status" value="1"/>
</dbReference>
<comment type="catalytic activity">
    <reaction evidence="1 6 7">
        <text>[protein]-peptidylproline (omega=180) = [protein]-peptidylproline (omega=0)</text>
        <dbReference type="Rhea" id="RHEA:16237"/>
        <dbReference type="Rhea" id="RHEA-COMP:10747"/>
        <dbReference type="Rhea" id="RHEA-COMP:10748"/>
        <dbReference type="ChEBI" id="CHEBI:83833"/>
        <dbReference type="ChEBI" id="CHEBI:83834"/>
        <dbReference type="EC" id="5.2.1.8"/>
    </reaction>
</comment>
<dbReference type="InterPro" id="IPR000774">
    <property type="entry name" value="PPIase_FKBP_N"/>
</dbReference>
<evidence type="ECO:0000256" key="6">
    <source>
        <dbReference type="PROSITE-ProRule" id="PRU00277"/>
    </source>
</evidence>
<dbReference type="AlphaFoldDB" id="Q1N0S0"/>
<name>Q1N0S0_9GAMM</name>